<evidence type="ECO:0000313" key="4">
    <source>
        <dbReference type="Proteomes" id="UP001555826"/>
    </source>
</evidence>
<name>A0ABV3PE12_9ACTN</name>
<dbReference type="InterPro" id="IPR046151">
    <property type="entry name" value="DUF6153"/>
</dbReference>
<feature type="signal peptide" evidence="2">
    <location>
        <begin position="1"/>
        <end position="34"/>
    </location>
</feature>
<dbReference type="RefSeq" id="WP_367641421.1">
    <property type="nucleotide sequence ID" value="NZ_JBFNQN010000035.1"/>
</dbReference>
<evidence type="ECO:0000256" key="1">
    <source>
        <dbReference type="SAM" id="Phobius"/>
    </source>
</evidence>
<feature type="transmembrane region" description="Helical" evidence="1">
    <location>
        <begin position="92"/>
        <end position="111"/>
    </location>
</feature>
<organism evidence="3 4">
    <name type="scientific">Kineococcus endophyticus</name>
    <dbReference type="NCBI Taxonomy" id="1181883"/>
    <lineage>
        <taxon>Bacteria</taxon>
        <taxon>Bacillati</taxon>
        <taxon>Actinomycetota</taxon>
        <taxon>Actinomycetes</taxon>
        <taxon>Kineosporiales</taxon>
        <taxon>Kineosporiaceae</taxon>
        <taxon>Kineococcus</taxon>
    </lineage>
</organism>
<protein>
    <submittedName>
        <fullName evidence="3">DUF6153 family protein</fullName>
    </submittedName>
</protein>
<feature type="chain" id="PRO_5045925270" evidence="2">
    <location>
        <begin position="35"/>
        <end position="152"/>
    </location>
</feature>
<accession>A0ABV3PE12</accession>
<dbReference type="EMBL" id="JBFNQN010000035">
    <property type="protein sequence ID" value="MEW9267885.1"/>
    <property type="molecule type" value="Genomic_DNA"/>
</dbReference>
<keyword evidence="4" id="KW-1185">Reference proteome</keyword>
<evidence type="ECO:0000256" key="2">
    <source>
        <dbReference type="SAM" id="SignalP"/>
    </source>
</evidence>
<reference evidence="3 4" key="1">
    <citation type="submission" date="2024-07" db="EMBL/GenBank/DDBJ databases">
        <authorList>
            <person name="Thanompreechachai J."/>
            <person name="Duangmal K."/>
        </authorList>
    </citation>
    <scope>NUCLEOTIDE SEQUENCE [LARGE SCALE GENOMIC DNA]</scope>
    <source>
        <strain evidence="3 4">KCTC 19886</strain>
    </source>
</reference>
<keyword evidence="1" id="KW-0812">Transmembrane</keyword>
<keyword evidence="2" id="KW-0732">Signal</keyword>
<comment type="caution">
    <text evidence="3">The sequence shown here is derived from an EMBL/GenBank/DDBJ whole genome shotgun (WGS) entry which is preliminary data.</text>
</comment>
<proteinExistence type="predicted"/>
<gene>
    <name evidence="3" type="ORF">AB1207_24370</name>
</gene>
<dbReference type="Pfam" id="PF19650">
    <property type="entry name" value="DUF6153"/>
    <property type="match status" value="1"/>
</dbReference>
<dbReference type="Proteomes" id="UP001555826">
    <property type="component" value="Unassembled WGS sequence"/>
</dbReference>
<keyword evidence="1" id="KW-0472">Membrane</keyword>
<keyword evidence="1" id="KW-1133">Transmembrane helix</keyword>
<evidence type="ECO:0000313" key="3">
    <source>
        <dbReference type="EMBL" id="MEW9267885.1"/>
    </source>
</evidence>
<sequence>MSDTRRRSWATTALPRVLLVVAVTVGLCAMHVFAAAVSQHHAATHDMTTAHDMTVSAVTVDHGAATASAAAHGTATIHVSDHGDHHAVSDCVLFLSAGVALLMILIAWGVARALRCTHWPVPAWRQALMAITPWRGPPPWHWPRISLCVIRI</sequence>